<evidence type="ECO:0000256" key="14">
    <source>
        <dbReference type="ARBA" id="ARBA00023242"/>
    </source>
</evidence>
<evidence type="ECO:0000256" key="6">
    <source>
        <dbReference type="ARBA" id="ARBA00022679"/>
    </source>
</evidence>
<dbReference type="Gene3D" id="3.40.1170.60">
    <property type="match status" value="1"/>
</dbReference>
<sequence length="924" mass="103510">MEPSVPMGKHHGGSHREYMAEKKRKLQIQYERTASVAQTEGNEIFRGVSVHVNGYTEPSWEEIKHIMAVHGGRFENYYSRERVTHIVCTHLPESKIIQILNERKPAPMVVKPEWITESLKQGKKLPEVEFGLPRLQLQPGQTTLDGFRRPTPNDEKRPKMDSGKAVAAKTSGVDESLNEALRVAEEARSSCAVLGGRPRSASHDPNFMDTYFKASRLHFIGTWKERIENLMIKVSQEQVVPPIRQDGHFTRAIMHVDMDCFFASVAMLKNPHARGKPLVVCHSNSNQGRAEVSSANYEARKFGVRANMFIGEAKRLCPQLIVMPYQFDLYQDVSEAVYLIMFEMFPGRVQPVSCDEAYIDATNLDDPISWASKVRSEIFSRTGCTASAGISCNMLLSKIATGRAKPNGQLFVSFEEGVAFLKSMKVAELPGVGWSTRQKLTAMNIDICADLVEVPKSVLQQEFGQKTGELLFNHCRGIDGRKVETQPVRKSIGAEVNWGVRFNHEAEAIKFMEDLCGEIQKRLRHAKLKGRCVTLKLKRKQQGANEPYKFLGHGKCDNLSKSLTLASCIDDAKELMNSCLSLWQSMRFPANELRGVGISVTRLDNGQGMCASPYKNGSITRYLVEQAEAGALVEGKQPLPGNRDIGGRSSAKENIQLAGKPNQPLKPEQSPGSKDVCRKMCSLGSPETLPPLSQVDKEVLHALPEELKVELERAYQLRMNLQQPRGKPTRKSFPKARKSPRAKPRSPSQTAGLEIPTRAEDCVTFTQVDPAVFAELPKHIQREVKATYTHSRRVIRTRLFERNRDDAVEGVDQGTQRGSPSGSLLAQPWDSFKTELESRCEAIFEHLSEGHVDKYTVHLGIFQQVMFDVCGQLVVGNLETLRLLLRWLLRKTVHDDAWKVAVDQIVRHAQHLVGSSYAGGTLRL</sequence>
<dbReference type="InterPro" id="IPR053848">
    <property type="entry name" value="IMS_HHH_1"/>
</dbReference>
<dbReference type="GO" id="GO:0003887">
    <property type="term" value="F:DNA-directed DNA polymerase activity"/>
    <property type="evidence" value="ECO:0007669"/>
    <property type="project" value="UniProtKB-KW"/>
</dbReference>
<evidence type="ECO:0000256" key="11">
    <source>
        <dbReference type="ARBA" id="ARBA00022842"/>
    </source>
</evidence>
<dbReference type="GO" id="GO:0005737">
    <property type="term" value="C:cytoplasm"/>
    <property type="evidence" value="ECO:0007669"/>
    <property type="project" value="UniProtKB-SubCell"/>
</dbReference>
<keyword evidence="13 16" id="KW-0234">DNA repair</keyword>
<evidence type="ECO:0000256" key="16">
    <source>
        <dbReference type="PIRNR" id="PIRNR036573"/>
    </source>
</evidence>
<dbReference type="CDD" id="cd17719">
    <property type="entry name" value="BRCT_Rev1"/>
    <property type="match status" value="1"/>
</dbReference>
<organism evidence="21">
    <name type="scientific">Picocystis salinarum</name>
    <dbReference type="NCBI Taxonomy" id="88271"/>
    <lineage>
        <taxon>Eukaryota</taxon>
        <taxon>Viridiplantae</taxon>
        <taxon>Chlorophyta</taxon>
        <taxon>Picocystophyceae</taxon>
        <taxon>Picocystales</taxon>
        <taxon>Picocystaceae</taxon>
        <taxon>Picocystis</taxon>
    </lineage>
</organism>
<evidence type="ECO:0000256" key="9">
    <source>
        <dbReference type="ARBA" id="ARBA00022723"/>
    </source>
</evidence>
<keyword evidence="12 16" id="KW-0238">DNA-binding</keyword>
<dbReference type="HAMAP" id="MF_01113">
    <property type="entry name" value="DNApol_IV"/>
    <property type="match status" value="1"/>
</dbReference>
<dbReference type="InterPro" id="IPR017961">
    <property type="entry name" value="DNA_pol_Y-fam_little_finger"/>
</dbReference>
<dbReference type="NCBIfam" id="NF002677">
    <property type="entry name" value="PRK02406.1"/>
    <property type="match status" value="1"/>
</dbReference>
<dbReference type="Gene3D" id="3.30.1490.100">
    <property type="entry name" value="DNA polymerase, Y-family, little finger domain"/>
    <property type="match status" value="1"/>
</dbReference>
<keyword evidence="5 16" id="KW-0237">DNA synthesis</keyword>
<dbReference type="InterPro" id="IPR036420">
    <property type="entry name" value="BRCT_dom_sf"/>
</dbReference>
<feature type="binding site" evidence="17">
    <location>
        <position position="355"/>
    </location>
    <ligand>
        <name>Mg(2+)</name>
        <dbReference type="ChEBI" id="CHEBI:18420"/>
        <label>1</label>
    </ligand>
</feature>
<dbReference type="SUPFAM" id="SSF100879">
    <property type="entry name" value="Lesion bypass DNA polymerase (Y-family), little finger domain"/>
    <property type="match status" value="1"/>
</dbReference>
<dbReference type="Gene3D" id="6.10.250.1630">
    <property type="match status" value="1"/>
</dbReference>
<evidence type="ECO:0000256" key="10">
    <source>
        <dbReference type="ARBA" id="ARBA00022763"/>
    </source>
</evidence>
<accession>A0A6U9RMQ7</accession>
<keyword evidence="11 17" id="KW-0460">Magnesium</keyword>
<dbReference type="Gene3D" id="3.40.50.10190">
    <property type="entry name" value="BRCT domain"/>
    <property type="match status" value="1"/>
</dbReference>
<evidence type="ECO:0000256" key="12">
    <source>
        <dbReference type="ARBA" id="ARBA00023125"/>
    </source>
</evidence>
<dbReference type="SMART" id="SM00292">
    <property type="entry name" value="BRCT"/>
    <property type="match status" value="1"/>
</dbReference>
<feature type="domain" description="UmuC" evidence="20">
    <location>
        <begin position="253"/>
        <end position="433"/>
    </location>
</feature>
<dbReference type="PIRSF" id="PIRSF036573">
    <property type="entry name" value="REV1"/>
    <property type="match status" value="1"/>
</dbReference>
<dbReference type="EMBL" id="HBIS01006055">
    <property type="protein sequence ID" value="CAE0611628.1"/>
    <property type="molecule type" value="Transcribed_RNA"/>
</dbReference>
<dbReference type="PROSITE" id="PS50173">
    <property type="entry name" value="UMUC"/>
    <property type="match status" value="1"/>
</dbReference>
<reference evidence="21" key="1">
    <citation type="submission" date="2021-01" db="EMBL/GenBank/DDBJ databases">
        <authorList>
            <person name="Corre E."/>
            <person name="Pelletier E."/>
            <person name="Niang G."/>
            <person name="Scheremetjew M."/>
            <person name="Finn R."/>
            <person name="Kale V."/>
            <person name="Holt S."/>
            <person name="Cochrane G."/>
            <person name="Meng A."/>
            <person name="Brown T."/>
            <person name="Cohen L."/>
        </authorList>
    </citation>
    <scope>NUCLEOTIDE SEQUENCE</scope>
    <source>
        <strain evidence="21">CCMP1897</strain>
    </source>
</reference>
<keyword evidence="4" id="KW-0963">Cytoplasm</keyword>
<comment type="subcellular location">
    <subcellularLocation>
        <location evidence="2">Cytoplasm</location>
    </subcellularLocation>
    <subcellularLocation>
        <location evidence="1 16">Nucleus</location>
    </subcellularLocation>
</comment>
<dbReference type="Gene3D" id="1.10.150.20">
    <property type="entry name" value="5' to 3' exonuclease, C-terminal subdomain"/>
    <property type="match status" value="1"/>
</dbReference>
<dbReference type="GO" id="GO:0005634">
    <property type="term" value="C:nucleus"/>
    <property type="evidence" value="ECO:0007669"/>
    <property type="project" value="UniProtKB-SubCell"/>
</dbReference>
<dbReference type="GO" id="GO:0070987">
    <property type="term" value="P:error-free translesion synthesis"/>
    <property type="evidence" value="ECO:0007669"/>
    <property type="project" value="TreeGrafter"/>
</dbReference>
<feature type="region of interest" description="Disordered" evidence="18">
    <location>
        <begin position="718"/>
        <end position="755"/>
    </location>
</feature>
<dbReference type="EMBL" id="HBIS01006056">
    <property type="protein sequence ID" value="CAE0611629.1"/>
    <property type="molecule type" value="Transcribed_RNA"/>
</dbReference>
<keyword evidence="7 16" id="KW-0548">Nucleotidyltransferase</keyword>
<dbReference type="InterPro" id="IPR043128">
    <property type="entry name" value="Rev_trsase/Diguanyl_cyclase"/>
</dbReference>
<dbReference type="FunFam" id="3.30.1490.100:FF:000001">
    <property type="entry name" value="DNA repair protein REV1"/>
    <property type="match status" value="1"/>
</dbReference>
<dbReference type="InterPro" id="IPR001357">
    <property type="entry name" value="BRCT_dom"/>
</dbReference>
<evidence type="ECO:0000259" key="20">
    <source>
        <dbReference type="PROSITE" id="PS50173"/>
    </source>
</evidence>
<evidence type="ECO:0000256" key="2">
    <source>
        <dbReference type="ARBA" id="ARBA00004496"/>
    </source>
</evidence>
<dbReference type="PANTHER" id="PTHR45990">
    <property type="entry name" value="DNA REPAIR PROTEIN REV1"/>
    <property type="match status" value="1"/>
</dbReference>
<dbReference type="PROSITE" id="PS50172">
    <property type="entry name" value="BRCT"/>
    <property type="match status" value="1"/>
</dbReference>
<keyword evidence="8" id="KW-0235">DNA replication</keyword>
<comment type="cofactor">
    <cofactor evidence="17">
        <name>Mg(2+)</name>
        <dbReference type="ChEBI" id="CHEBI:18420"/>
    </cofactor>
    <text evidence="17">Binds 2 magnesium ions.</text>
</comment>
<evidence type="ECO:0000256" key="3">
    <source>
        <dbReference type="ARBA" id="ARBA00010945"/>
    </source>
</evidence>
<evidence type="ECO:0000256" key="17">
    <source>
        <dbReference type="PIRSR" id="PIRSR036573-2"/>
    </source>
</evidence>
<feature type="binding site" evidence="17">
    <location>
        <position position="257"/>
    </location>
    <ligand>
        <name>Mg(2+)</name>
        <dbReference type="ChEBI" id="CHEBI:18420"/>
        <label>1</label>
    </ligand>
</feature>
<dbReference type="Gene3D" id="6.10.250.1490">
    <property type="match status" value="1"/>
</dbReference>
<comment type="catalytic activity">
    <reaction evidence="15">
        <text>DNA(n) + a 2'-deoxyribonucleoside 5'-triphosphate = DNA(n+1) + diphosphate</text>
        <dbReference type="Rhea" id="RHEA:22508"/>
        <dbReference type="Rhea" id="RHEA-COMP:17339"/>
        <dbReference type="Rhea" id="RHEA-COMP:17340"/>
        <dbReference type="ChEBI" id="CHEBI:33019"/>
        <dbReference type="ChEBI" id="CHEBI:61560"/>
        <dbReference type="ChEBI" id="CHEBI:173112"/>
        <dbReference type="EC" id="2.7.7.7"/>
    </reaction>
</comment>
<evidence type="ECO:0000313" key="21">
    <source>
        <dbReference type="EMBL" id="CAE0611628.1"/>
    </source>
</evidence>
<dbReference type="Pfam" id="PF11799">
    <property type="entry name" value="IMS_C"/>
    <property type="match status" value="1"/>
</dbReference>
<dbReference type="AlphaFoldDB" id="A0A6U9RMQ7"/>
<keyword evidence="6 16" id="KW-0808">Transferase</keyword>
<dbReference type="Pfam" id="PF00533">
    <property type="entry name" value="BRCT"/>
    <property type="match status" value="1"/>
</dbReference>
<evidence type="ECO:0000256" key="13">
    <source>
        <dbReference type="ARBA" id="ARBA00023204"/>
    </source>
</evidence>
<dbReference type="GO" id="GO:0006260">
    <property type="term" value="P:DNA replication"/>
    <property type="evidence" value="ECO:0007669"/>
    <property type="project" value="UniProtKB-KW"/>
</dbReference>
<dbReference type="PANTHER" id="PTHR45990:SF1">
    <property type="entry name" value="DNA REPAIR PROTEIN REV1"/>
    <property type="match status" value="1"/>
</dbReference>
<dbReference type="EC" id="2.7.7.-" evidence="16"/>
<keyword evidence="10 16" id="KW-0227">DNA damage</keyword>
<comment type="similarity">
    <text evidence="3 16">Belongs to the DNA polymerase type-Y family.</text>
</comment>
<evidence type="ECO:0000256" key="1">
    <source>
        <dbReference type="ARBA" id="ARBA00004123"/>
    </source>
</evidence>
<dbReference type="SUPFAM" id="SSF52113">
    <property type="entry name" value="BRCT domain"/>
    <property type="match status" value="1"/>
</dbReference>
<keyword evidence="14 16" id="KW-0539">Nucleus</keyword>
<evidence type="ECO:0000256" key="5">
    <source>
        <dbReference type="ARBA" id="ARBA00022634"/>
    </source>
</evidence>
<dbReference type="Pfam" id="PF00817">
    <property type="entry name" value="IMS"/>
    <property type="match status" value="1"/>
</dbReference>
<feature type="domain" description="BRCT" evidence="19">
    <location>
        <begin position="40"/>
        <end position="132"/>
    </location>
</feature>
<feature type="compositionally biased region" description="Basic and acidic residues" evidence="18">
    <location>
        <begin position="146"/>
        <end position="162"/>
    </location>
</feature>
<evidence type="ECO:0000256" key="18">
    <source>
        <dbReference type="SAM" id="MobiDB-lite"/>
    </source>
</evidence>
<feature type="region of interest" description="Disordered" evidence="18">
    <location>
        <begin position="141"/>
        <end position="163"/>
    </location>
</feature>
<dbReference type="InterPro" id="IPR012112">
    <property type="entry name" value="REV1"/>
</dbReference>
<feature type="compositionally biased region" description="Basic residues" evidence="18">
    <location>
        <begin position="727"/>
        <end position="744"/>
    </location>
</feature>
<comment type="function">
    <text evidence="16">Deoxycytidyl transferase involved in DNA repair. Transfers a dCMP residue from dCTP to the 3'-end of a DNA primer in a template-dependent reaction. May assist in the first step in the bypass of abasic lesions by the insertion of a nucleotide opposite the lesion. Required for normal induction of mutations by physical and chemical agents.</text>
</comment>
<dbReference type="InterPro" id="IPR043502">
    <property type="entry name" value="DNA/RNA_pol_sf"/>
</dbReference>
<protein>
    <recommendedName>
        <fullName evidence="16">DNA repair protein REV1</fullName>
        <ecNumber evidence="16">2.7.7.-</ecNumber>
    </recommendedName>
</protein>
<name>A0A6U9RMQ7_9CHLO</name>
<proteinExistence type="inferred from homology"/>
<dbReference type="GO" id="GO:0046872">
    <property type="term" value="F:metal ion binding"/>
    <property type="evidence" value="ECO:0007669"/>
    <property type="project" value="UniProtKB-KW"/>
</dbReference>
<dbReference type="Gene3D" id="3.30.70.270">
    <property type="match status" value="1"/>
</dbReference>
<dbReference type="InterPro" id="IPR036775">
    <property type="entry name" value="DNA_pol_Y-fam_lit_finger_sf"/>
</dbReference>
<dbReference type="InterPro" id="IPR001126">
    <property type="entry name" value="UmuC"/>
</dbReference>
<evidence type="ECO:0000313" key="22">
    <source>
        <dbReference type="EMBL" id="CAE0611629.1"/>
    </source>
</evidence>
<dbReference type="InterPro" id="IPR022880">
    <property type="entry name" value="DNApol_IV"/>
</dbReference>
<dbReference type="FunFam" id="3.40.50.10190:FF:000011">
    <property type="entry name" value="DNA repair protein REV1"/>
    <property type="match status" value="1"/>
</dbReference>
<feature type="region of interest" description="Disordered" evidence="18">
    <location>
        <begin position="656"/>
        <end position="676"/>
    </location>
</feature>
<gene>
    <name evidence="21" type="ORF">PSAL00342_LOCUS5463</name>
    <name evidence="22" type="ORF">PSAL00342_LOCUS5464</name>
</gene>
<evidence type="ECO:0000259" key="19">
    <source>
        <dbReference type="PROSITE" id="PS50172"/>
    </source>
</evidence>
<keyword evidence="9 17" id="KW-0479">Metal-binding</keyword>
<dbReference type="GO" id="GO:0017125">
    <property type="term" value="F:deoxycytidyl transferase activity"/>
    <property type="evidence" value="ECO:0007669"/>
    <property type="project" value="TreeGrafter"/>
</dbReference>
<evidence type="ECO:0000256" key="8">
    <source>
        <dbReference type="ARBA" id="ARBA00022705"/>
    </source>
</evidence>
<dbReference type="SUPFAM" id="SSF56672">
    <property type="entry name" value="DNA/RNA polymerases"/>
    <property type="match status" value="1"/>
</dbReference>
<dbReference type="GO" id="GO:0006281">
    <property type="term" value="P:DNA repair"/>
    <property type="evidence" value="ECO:0007669"/>
    <property type="project" value="UniProtKB-KW"/>
</dbReference>
<evidence type="ECO:0000256" key="15">
    <source>
        <dbReference type="ARBA" id="ARBA00049244"/>
    </source>
</evidence>
<feature type="binding site" evidence="17">
    <location>
        <position position="356"/>
    </location>
    <ligand>
        <name>Mg(2+)</name>
        <dbReference type="ChEBI" id="CHEBI:18420"/>
        <label>1</label>
    </ligand>
</feature>
<dbReference type="GO" id="GO:0003684">
    <property type="term" value="F:damaged DNA binding"/>
    <property type="evidence" value="ECO:0007669"/>
    <property type="project" value="UniProtKB-UniRule"/>
</dbReference>
<dbReference type="FunFam" id="3.40.1170.60:FF:000003">
    <property type="entry name" value="DNA polymerase eta"/>
    <property type="match status" value="1"/>
</dbReference>
<evidence type="ECO:0000256" key="4">
    <source>
        <dbReference type="ARBA" id="ARBA00022490"/>
    </source>
</evidence>
<dbReference type="GO" id="GO:0042276">
    <property type="term" value="P:error-prone translesion synthesis"/>
    <property type="evidence" value="ECO:0007669"/>
    <property type="project" value="InterPro"/>
</dbReference>
<evidence type="ECO:0000256" key="7">
    <source>
        <dbReference type="ARBA" id="ARBA00022695"/>
    </source>
</evidence>
<dbReference type="Pfam" id="PF21999">
    <property type="entry name" value="IMS_HHH_1"/>
    <property type="match status" value="1"/>
</dbReference>